<keyword evidence="8" id="KW-0175">Coiled coil</keyword>
<keyword evidence="2 7" id="KW-0690">Ribosome biogenesis</keyword>
<feature type="compositionally biased region" description="Acidic residues" evidence="9">
    <location>
        <begin position="213"/>
        <end position="238"/>
    </location>
</feature>
<evidence type="ECO:0000256" key="1">
    <source>
        <dbReference type="ARBA" id="ARBA00004604"/>
    </source>
</evidence>
<comment type="subcellular location">
    <subcellularLocation>
        <location evidence="1 7">Nucleus</location>
        <location evidence="1 7">Nucleolus</location>
    </subcellularLocation>
</comment>
<dbReference type="PANTHER" id="PTHR17039">
    <property type="entry name" value="U3 SMALL NUCLEOLAR RIBONUCLEOPROTEIN PROTEIN MPP10"/>
    <property type="match status" value="1"/>
</dbReference>
<gene>
    <name evidence="10" type="ORF">HHI36_002509</name>
</gene>
<feature type="coiled-coil region" evidence="8">
    <location>
        <begin position="274"/>
        <end position="301"/>
    </location>
</feature>
<protein>
    <recommendedName>
        <fullName evidence="7">U3 small nucleolar ribonucleoprotein protein MPP10</fullName>
    </recommendedName>
</protein>
<dbReference type="AlphaFoldDB" id="A0ABD2PAV8"/>
<dbReference type="PIRSF" id="PIRSF017300">
    <property type="entry name" value="snoRNP_Mpp10"/>
    <property type="match status" value="1"/>
</dbReference>
<feature type="compositionally biased region" description="Acidic residues" evidence="9">
    <location>
        <begin position="136"/>
        <end position="165"/>
    </location>
</feature>
<dbReference type="GO" id="GO:0006364">
    <property type="term" value="P:rRNA processing"/>
    <property type="evidence" value="ECO:0007669"/>
    <property type="project" value="UniProtKB-KW"/>
</dbReference>
<evidence type="ECO:0000313" key="11">
    <source>
        <dbReference type="Proteomes" id="UP001516400"/>
    </source>
</evidence>
<sequence length="606" mass="70225">MDYTTIQALEDSYTYMVNLSRAPEQLFQTNENLSSQIKCNLKNIYDYSKKQEIKLTKSSTLPELIIHNFDNEQIWQQIELQNECILENAISRVGSLLSKKGNLRFHGLVNQRNKEGKNESLLVDEHGETLEEIEKECQELDSESEEDEDENQDSSELEEMEVEESSEQKNENLGLKSSKKLGRNSIVDDEFFKLHEMEEFLNSEEKKVNDSGNEQDMEDTDESEESVDLFAEDSEDSEDGKVRLAKYKEFFVSKEEEKKPKRNKFLEEFPDDDNDDMENQLSTLELRQNRLKQKIDEIENKAISEKPWQLQGEIKGDSRPQNSLLEEIVEFDRTTRPAPIITGQTTLQLEDIIKQRIKDKVFDSVVRKVKPVETPLEYKKKLVLDQEKSKASLAQIYEKEYLEQQAALDPDNADKEEEEPEIHKEIKSIMKTLFHQLDSLSNFHYTPKPAIPELKIISNLPAINIEEVAPVAASDAALLAPEEIKSKPKADILGESERNSTDKKRERRKKKLKQRFHAKEKREKLLQATNSGRENKNSKEKSKKLLDRLSKESNVEKVDESLGRKGIKSSTAFFTQLQEQVRSQINLKGEPKKKKRIVHDANKMKL</sequence>
<feature type="region of interest" description="Disordered" evidence="9">
    <location>
        <begin position="202"/>
        <end position="238"/>
    </location>
</feature>
<keyword evidence="4 7" id="KW-0539">Nucleus</keyword>
<evidence type="ECO:0000256" key="3">
    <source>
        <dbReference type="ARBA" id="ARBA00022552"/>
    </source>
</evidence>
<comment type="similarity">
    <text evidence="6 7">Belongs to the MPP10 family.</text>
</comment>
<accession>A0ABD2PAV8</accession>
<keyword evidence="11" id="KW-1185">Reference proteome</keyword>
<dbReference type="PANTHER" id="PTHR17039:SF0">
    <property type="entry name" value="U3 SMALL NUCLEOLAR RIBONUCLEOPROTEIN PROTEIN MPP10"/>
    <property type="match status" value="1"/>
</dbReference>
<feature type="compositionally biased region" description="Basic residues" evidence="9">
    <location>
        <begin position="505"/>
        <end position="519"/>
    </location>
</feature>
<dbReference type="Proteomes" id="UP001516400">
    <property type="component" value="Unassembled WGS sequence"/>
</dbReference>
<dbReference type="GO" id="GO:0005732">
    <property type="term" value="C:sno(s)RNA-containing ribonucleoprotein complex"/>
    <property type="evidence" value="ECO:0007669"/>
    <property type="project" value="UniProtKB-UniRule"/>
</dbReference>
<dbReference type="InterPro" id="IPR012173">
    <property type="entry name" value="Mpp10"/>
</dbReference>
<feature type="region of interest" description="Disordered" evidence="9">
    <location>
        <begin position="136"/>
        <end position="176"/>
    </location>
</feature>
<evidence type="ECO:0000313" key="10">
    <source>
        <dbReference type="EMBL" id="KAL3288058.1"/>
    </source>
</evidence>
<evidence type="ECO:0000256" key="5">
    <source>
        <dbReference type="ARBA" id="ARBA00023274"/>
    </source>
</evidence>
<keyword evidence="3 7" id="KW-0698">rRNA processing</keyword>
<feature type="region of interest" description="Disordered" evidence="9">
    <location>
        <begin position="490"/>
        <end position="562"/>
    </location>
</feature>
<proteinExistence type="inferred from homology"/>
<comment type="caution">
    <text evidence="10">The sequence shown here is derived from an EMBL/GenBank/DDBJ whole genome shotgun (WGS) entry which is preliminary data.</text>
</comment>
<dbReference type="EMBL" id="JABFTP020000185">
    <property type="protein sequence ID" value="KAL3288058.1"/>
    <property type="molecule type" value="Genomic_DNA"/>
</dbReference>
<feature type="compositionally biased region" description="Basic and acidic residues" evidence="9">
    <location>
        <begin position="490"/>
        <end position="504"/>
    </location>
</feature>
<evidence type="ECO:0000256" key="8">
    <source>
        <dbReference type="SAM" id="Coils"/>
    </source>
</evidence>
<dbReference type="GO" id="GO:0034457">
    <property type="term" value="C:Mpp10 complex"/>
    <property type="evidence" value="ECO:0007669"/>
    <property type="project" value="UniProtKB-UniRule"/>
</dbReference>
<reference evidence="10 11" key="1">
    <citation type="journal article" date="2021" name="BMC Biol.">
        <title>Horizontally acquired antibacterial genes associated with adaptive radiation of ladybird beetles.</title>
        <authorList>
            <person name="Li H.S."/>
            <person name="Tang X.F."/>
            <person name="Huang Y.H."/>
            <person name="Xu Z.Y."/>
            <person name="Chen M.L."/>
            <person name="Du X.Y."/>
            <person name="Qiu B.Y."/>
            <person name="Chen P.T."/>
            <person name="Zhang W."/>
            <person name="Slipinski A."/>
            <person name="Escalona H.E."/>
            <person name="Waterhouse R.M."/>
            <person name="Zwick A."/>
            <person name="Pang H."/>
        </authorList>
    </citation>
    <scope>NUCLEOTIDE SEQUENCE [LARGE SCALE GENOMIC DNA]</scope>
    <source>
        <strain evidence="10">SYSU2018</strain>
    </source>
</reference>
<evidence type="ECO:0000256" key="6">
    <source>
        <dbReference type="ARBA" id="ARBA00029455"/>
    </source>
</evidence>
<feature type="compositionally biased region" description="Basic and acidic residues" evidence="9">
    <location>
        <begin position="533"/>
        <end position="562"/>
    </location>
</feature>
<keyword evidence="5 7" id="KW-0687">Ribonucleoprotein</keyword>
<evidence type="ECO:0000256" key="7">
    <source>
        <dbReference type="PIRNR" id="PIRNR017300"/>
    </source>
</evidence>
<evidence type="ECO:0000256" key="9">
    <source>
        <dbReference type="SAM" id="MobiDB-lite"/>
    </source>
</evidence>
<dbReference type="Pfam" id="PF04006">
    <property type="entry name" value="Mpp10"/>
    <property type="match status" value="1"/>
</dbReference>
<evidence type="ECO:0000256" key="4">
    <source>
        <dbReference type="ARBA" id="ARBA00023242"/>
    </source>
</evidence>
<evidence type="ECO:0000256" key="2">
    <source>
        <dbReference type="ARBA" id="ARBA00022517"/>
    </source>
</evidence>
<name>A0ABD2PAV8_9CUCU</name>
<organism evidence="10 11">
    <name type="scientific">Cryptolaemus montrouzieri</name>
    <dbReference type="NCBI Taxonomy" id="559131"/>
    <lineage>
        <taxon>Eukaryota</taxon>
        <taxon>Metazoa</taxon>
        <taxon>Ecdysozoa</taxon>
        <taxon>Arthropoda</taxon>
        <taxon>Hexapoda</taxon>
        <taxon>Insecta</taxon>
        <taxon>Pterygota</taxon>
        <taxon>Neoptera</taxon>
        <taxon>Endopterygota</taxon>
        <taxon>Coleoptera</taxon>
        <taxon>Polyphaga</taxon>
        <taxon>Cucujiformia</taxon>
        <taxon>Coccinelloidea</taxon>
        <taxon>Coccinellidae</taxon>
        <taxon>Scymninae</taxon>
        <taxon>Scymnini</taxon>
        <taxon>Cryptolaemus</taxon>
    </lineage>
</organism>
<comment type="function">
    <text evidence="7">Involved in nucleolar processing of pre-18S ribosomal RNA.</text>
</comment>